<dbReference type="EMBL" id="CP142149">
    <property type="protein sequence ID" value="WSE34576.1"/>
    <property type="molecule type" value="Genomic_DNA"/>
</dbReference>
<dbReference type="InterPro" id="IPR001509">
    <property type="entry name" value="Epimerase_deHydtase"/>
</dbReference>
<evidence type="ECO:0000259" key="1">
    <source>
        <dbReference type="Pfam" id="PF01370"/>
    </source>
</evidence>
<dbReference type="Proteomes" id="UP001330812">
    <property type="component" value="Chromosome"/>
</dbReference>
<feature type="domain" description="NAD-dependent epimerase/dehydratase" evidence="1">
    <location>
        <begin position="52"/>
        <end position="217"/>
    </location>
</feature>
<sequence>MADLANDTPIRTPVLDRSSFPENFRDVDHLESYLATPTPECVADLAAVDGDIMLLGVSGKLGLTLAWLIKRAAPGKRVIGVSRFSAKGSRDWLEERGIETVSADLLDREQVRALPRVPNVVFLAGRKFDTQGREDAMWATNVVVPALAGDFFTDSRIVALSSVHVYPWSDPLRGGTGESVPPAPRIGEYANSVVGRERVLQYFSSLHGNPGRIVRFAYSVEPRYGVMQEIADWVLRRRPIPLETGTVNLLWQGDALNQFARLLRHCTAPTTPINIGAPETVSVRALAEYFGRIYDVEPVFSGRETDCLVVNCELAAETLGNPVVPVRTMANWVAEWVGSGKPILGKPSKFESRAGAF</sequence>
<dbReference type="InterPro" id="IPR036291">
    <property type="entry name" value="NAD(P)-bd_dom_sf"/>
</dbReference>
<name>A0ABZ1IJJ6_9PSEU</name>
<evidence type="ECO:0000313" key="2">
    <source>
        <dbReference type="EMBL" id="WSE34576.1"/>
    </source>
</evidence>
<accession>A0ABZ1IJJ6</accession>
<keyword evidence="3" id="KW-1185">Reference proteome</keyword>
<dbReference type="Pfam" id="PF01370">
    <property type="entry name" value="Epimerase"/>
    <property type="match status" value="1"/>
</dbReference>
<dbReference type="RefSeq" id="WP_326837384.1">
    <property type="nucleotide sequence ID" value="NZ_CP142149.1"/>
</dbReference>
<dbReference type="Gene3D" id="3.40.50.720">
    <property type="entry name" value="NAD(P)-binding Rossmann-like Domain"/>
    <property type="match status" value="1"/>
</dbReference>
<gene>
    <name evidence="2" type="ORF">VSH64_21235</name>
</gene>
<proteinExistence type="predicted"/>
<protein>
    <submittedName>
        <fullName evidence="2">NAD(P)-dependent oxidoreductase</fullName>
    </submittedName>
</protein>
<evidence type="ECO:0000313" key="3">
    <source>
        <dbReference type="Proteomes" id="UP001330812"/>
    </source>
</evidence>
<reference evidence="2 3" key="1">
    <citation type="journal article" date="2015" name="Int. J. Syst. Evol. Microbiol.">
        <title>Amycolatopsis rhabdoformis sp. nov., an actinomycete isolated from a tropical forest soil.</title>
        <authorList>
            <person name="Souza W.R."/>
            <person name="Silva R.E."/>
            <person name="Goodfellow M."/>
            <person name="Busarakam K."/>
            <person name="Figueiro F.S."/>
            <person name="Ferreira D."/>
            <person name="Rodrigues-Filho E."/>
            <person name="Moraes L.A.B."/>
            <person name="Zucchi T.D."/>
        </authorList>
    </citation>
    <scope>NUCLEOTIDE SEQUENCE [LARGE SCALE GENOMIC DNA]</scope>
    <source>
        <strain evidence="2 3">NCIMB 14900</strain>
    </source>
</reference>
<dbReference type="SUPFAM" id="SSF51735">
    <property type="entry name" value="NAD(P)-binding Rossmann-fold domains"/>
    <property type="match status" value="1"/>
</dbReference>
<organism evidence="2 3">
    <name type="scientific">Amycolatopsis rhabdoformis</name>
    <dbReference type="NCBI Taxonomy" id="1448059"/>
    <lineage>
        <taxon>Bacteria</taxon>
        <taxon>Bacillati</taxon>
        <taxon>Actinomycetota</taxon>
        <taxon>Actinomycetes</taxon>
        <taxon>Pseudonocardiales</taxon>
        <taxon>Pseudonocardiaceae</taxon>
        <taxon>Amycolatopsis</taxon>
    </lineage>
</organism>